<organism evidence="7 8">
    <name type="scientific">Oryza sativa subsp. indica</name>
    <name type="common">Rice</name>
    <dbReference type="NCBI Taxonomy" id="39946"/>
    <lineage>
        <taxon>Eukaryota</taxon>
        <taxon>Viridiplantae</taxon>
        <taxon>Streptophyta</taxon>
        <taxon>Embryophyta</taxon>
        <taxon>Tracheophyta</taxon>
        <taxon>Spermatophyta</taxon>
        <taxon>Magnoliopsida</taxon>
        <taxon>Liliopsida</taxon>
        <taxon>Poales</taxon>
        <taxon>Poaceae</taxon>
        <taxon>BOP clade</taxon>
        <taxon>Oryzoideae</taxon>
        <taxon>Oryzeae</taxon>
        <taxon>Oryzinae</taxon>
        <taxon>Oryza</taxon>
        <taxon>Oryza sativa</taxon>
    </lineage>
</organism>
<evidence type="ECO:0008006" key="9">
    <source>
        <dbReference type="Google" id="ProtNLM"/>
    </source>
</evidence>
<name>B8BCD3_ORYSI</name>
<evidence type="ECO:0000256" key="3">
    <source>
        <dbReference type="ARBA" id="ARBA00023157"/>
    </source>
</evidence>
<dbReference type="Gene3D" id="2.10.25.10">
    <property type="entry name" value="Laminin"/>
    <property type="match status" value="2"/>
</dbReference>
<dbReference type="InterPro" id="IPR000152">
    <property type="entry name" value="EGF-type_Asp/Asn_hydroxyl_site"/>
</dbReference>
<accession>B8BCD3</accession>
<dbReference type="PROSITE" id="PS01187">
    <property type="entry name" value="EGF_CA"/>
    <property type="match status" value="1"/>
</dbReference>
<dbReference type="InterPro" id="IPR018097">
    <property type="entry name" value="EGF_Ca-bd_CS"/>
</dbReference>
<keyword evidence="2 4" id="KW-0732">Signal</keyword>
<evidence type="ECO:0000259" key="5">
    <source>
        <dbReference type="SMART" id="SM00179"/>
    </source>
</evidence>
<dbReference type="SMART" id="SM00179">
    <property type="entry name" value="EGF_CA"/>
    <property type="match status" value="1"/>
</dbReference>
<dbReference type="Gramene" id="BGIOSGA028943-TA">
    <property type="protein sequence ID" value="BGIOSGA028943-PA"/>
    <property type="gene ID" value="BGIOSGA028943"/>
</dbReference>
<dbReference type="Pfam" id="PF13947">
    <property type="entry name" value="GUB_WAK_bind"/>
    <property type="match status" value="1"/>
</dbReference>
<keyword evidence="8" id="KW-1185">Reference proteome</keyword>
<dbReference type="STRING" id="39946.B8BCD3"/>
<dbReference type="SUPFAM" id="SSF57196">
    <property type="entry name" value="EGF/Laminin"/>
    <property type="match status" value="1"/>
</dbReference>
<gene>
    <name evidence="7" type="ORF">OsI_29776</name>
</gene>
<feature type="domain" description="EGF-like calcium-binding" evidence="5">
    <location>
        <begin position="307"/>
        <end position="349"/>
    </location>
</feature>
<feature type="signal peptide" evidence="4">
    <location>
        <begin position="1"/>
        <end position="23"/>
    </location>
</feature>
<evidence type="ECO:0000313" key="8">
    <source>
        <dbReference type="Proteomes" id="UP000007015"/>
    </source>
</evidence>
<evidence type="ECO:0000259" key="6">
    <source>
        <dbReference type="SMART" id="SM00181"/>
    </source>
</evidence>
<feature type="chain" id="PRO_5002865446" description="EGF-like calcium-binding domain-containing protein" evidence="4">
    <location>
        <begin position="24"/>
        <end position="466"/>
    </location>
</feature>
<dbReference type="GO" id="GO:0016020">
    <property type="term" value="C:membrane"/>
    <property type="evidence" value="ECO:0007669"/>
    <property type="project" value="UniProtKB-SubCell"/>
</dbReference>
<feature type="domain" description="EGF-like" evidence="6">
    <location>
        <begin position="259"/>
        <end position="306"/>
    </location>
</feature>
<keyword evidence="3" id="KW-1015">Disulfide bond</keyword>
<dbReference type="AlphaFoldDB" id="B8BCD3"/>
<comment type="subcellular location">
    <subcellularLocation>
        <location evidence="1">Membrane</location>
        <topology evidence="1">Single-pass membrane protein</topology>
    </subcellularLocation>
</comment>
<protein>
    <recommendedName>
        <fullName evidence="9">EGF-like calcium-binding domain-containing protein</fullName>
    </recommendedName>
</protein>
<proteinExistence type="predicted"/>
<evidence type="ECO:0000256" key="4">
    <source>
        <dbReference type="SAM" id="SignalP"/>
    </source>
</evidence>
<dbReference type="EMBL" id="CM000133">
    <property type="protein sequence ID" value="EEC83831.1"/>
    <property type="molecule type" value="Genomic_DNA"/>
</dbReference>
<evidence type="ECO:0000313" key="7">
    <source>
        <dbReference type="EMBL" id="EEC83831.1"/>
    </source>
</evidence>
<sequence length="466" mass="50663">MHVFAIATLHLLQFLAAIPLILSYNIALPGCTDTCGNTTIPYPFGIGDERCFREGFKLVCDPAYDPPKLFMNGPGYEVHKIKLARRVLHLDTGITQMLGGDSYNQKWILDLDDKLFRVSADMNVFITLGCGFHFFIGSSPAAAGDNATSSSNCVSNCRPGYPILATDGTCYGIGCCNASVVEDHNSYTIKLLSLQSSPRAVPFNASMVVVKGEWWRRADNAMLLQQEVLSRLGAIAGAPDAARNVGVRTVVNWMLGNSSCVEAKKLSDFGCLSDNSECFDGPAGRGYACKCRSGYDGNPYMPNGCQDINECMLPNPPLCFGKCINTVGSYECICPGGTSGNAHIQNGCVSSKLKFSVSEDRLLEIVDSQITKEQGEEEAREVAEIAVMCLNLKGEDRPTMRQVEVKLEGLQGAVNTIRGRRAVQLNSPLTEESDSNIVAVGDAGYHNSSRRLSMEEEFWSSMSFPR</sequence>
<dbReference type="SMART" id="SM00181">
    <property type="entry name" value="EGF"/>
    <property type="match status" value="2"/>
</dbReference>
<dbReference type="PANTHER" id="PTHR33491">
    <property type="entry name" value="OSJNBA0016N04.9 PROTEIN"/>
    <property type="match status" value="1"/>
</dbReference>
<dbReference type="CDD" id="cd00054">
    <property type="entry name" value="EGF_CA"/>
    <property type="match status" value="1"/>
</dbReference>
<dbReference type="InterPro" id="IPR025287">
    <property type="entry name" value="WAK_GUB"/>
</dbReference>
<evidence type="ECO:0000256" key="1">
    <source>
        <dbReference type="ARBA" id="ARBA00004167"/>
    </source>
</evidence>
<dbReference type="HOGENOM" id="CLU_000288_43_5_1"/>
<dbReference type="PROSITE" id="PS00010">
    <property type="entry name" value="ASX_HYDROXYL"/>
    <property type="match status" value="1"/>
</dbReference>
<evidence type="ECO:0000256" key="2">
    <source>
        <dbReference type="ARBA" id="ARBA00022729"/>
    </source>
</evidence>
<dbReference type="GO" id="GO:0005509">
    <property type="term" value="F:calcium ion binding"/>
    <property type="evidence" value="ECO:0007669"/>
    <property type="project" value="InterPro"/>
</dbReference>
<dbReference type="Proteomes" id="UP000007015">
    <property type="component" value="Chromosome 8"/>
</dbReference>
<dbReference type="InterPro" id="IPR001881">
    <property type="entry name" value="EGF-like_Ca-bd_dom"/>
</dbReference>
<feature type="domain" description="EGF-like" evidence="6">
    <location>
        <begin position="310"/>
        <end position="349"/>
    </location>
</feature>
<dbReference type="OMA" id="INTIRGD"/>
<reference evidence="7 8" key="1">
    <citation type="journal article" date="2005" name="PLoS Biol.">
        <title>The genomes of Oryza sativa: a history of duplications.</title>
        <authorList>
            <person name="Yu J."/>
            <person name="Wang J."/>
            <person name="Lin W."/>
            <person name="Li S."/>
            <person name="Li H."/>
            <person name="Zhou J."/>
            <person name="Ni P."/>
            <person name="Dong W."/>
            <person name="Hu S."/>
            <person name="Zeng C."/>
            <person name="Zhang J."/>
            <person name="Zhang Y."/>
            <person name="Li R."/>
            <person name="Xu Z."/>
            <person name="Li S."/>
            <person name="Li X."/>
            <person name="Zheng H."/>
            <person name="Cong L."/>
            <person name="Lin L."/>
            <person name="Yin J."/>
            <person name="Geng J."/>
            <person name="Li G."/>
            <person name="Shi J."/>
            <person name="Liu J."/>
            <person name="Lv H."/>
            <person name="Li J."/>
            <person name="Wang J."/>
            <person name="Deng Y."/>
            <person name="Ran L."/>
            <person name="Shi X."/>
            <person name="Wang X."/>
            <person name="Wu Q."/>
            <person name="Li C."/>
            <person name="Ren X."/>
            <person name="Wang J."/>
            <person name="Wang X."/>
            <person name="Li D."/>
            <person name="Liu D."/>
            <person name="Zhang X."/>
            <person name="Ji Z."/>
            <person name="Zhao W."/>
            <person name="Sun Y."/>
            <person name="Zhang Z."/>
            <person name="Bao J."/>
            <person name="Han Y."/>
            <person name="Dong L."/>
            <person name="Ji J."/>
            <person name="Chen P."/>
            <person name="Wu S."/>
            <person name="Liu J."/>
            <person name="Xiao Y."/>
            <person name="Bu D."/>
            <person name="Tan J."/>
            <person name="Yang L."/>
            <person name="Ye C."/>
            <person name="Zhang J."/>
            <person name="Xu J."/>
            <person name="Zhou Y."/>
            <person name="Yu Y."/>
            <person name="Zhang B."/>
            <person name="Zhuang S."/>
            <person name="Wei H."/>
            <person name="Liu B."/>
            <person name="Lei M."/>
            <person name="Yu H."/>
            <person name="Li Y."/>
            <person name="Xu H."/>
            <person name="Wei S."/>
            <person name="He X."/>
            <person name="Fang L."/>
            <person name="Zhang Z."/>
            <person name="Zhang Y."/>
            <person name="Huang X."/>
            <person name="Su Z."/>
            <person name="Tong W."/>
            <person name="Li J."/>
            <person name="Tong Z."/>
            <person name="Li S."/>
            <person name="Ye J."/>
            <person name="Wang L."/>
            <person name="Fang L."/>
            <person name="Lei T."/>
            <person name="Chen C."/>
            <person name="Chen H."/>
            <person name="Xu Z."/>
            <person name="Li H."/>
            <person name="Huang H."/>
            <person name="Zhang F."/>
            <person name="Xu H."/>
            <person name="Li N."/>
            <person name="Zhao C."/>
            <person name="Li S."/>
            <person name="Dong L."/>
            <person name="Huang Y."/>
            <person name="Li L."/>
            <person name="Xi Y."/>
            <person name="Qi Q."/>
            <person name="Li W."/>
            <person name="Zhang B."/>
            <person name="Hu W."/>
            <person name="Zhang Y."/>
            <person name="Tian X."/>
            <person name="Jiao Y."/>
            <person name="Liang X."/>
            <person name="Jin J."/>
            <person name="Gao L."/>
            <person name="Zheng W."/>
            <person name="Hao B."/>
            <person name="Liu S."/>
            <person name="Wang W."/>
            <person name="Yuan L."/>
            <person name="Cao M."/>
            <person name="McDermott J."/>
            <person name="Samudrala R."/>
            <person name="Wang J."/>
            <person name="Wong G.K."/>
            <person name="Yang H."/>
        </authorList>
    </citation>
    <scope>NUCLEOTIDE SEQUENCE [LARGE SCALE GENOMIC DNA]</scope>
    <source>
        <strain evidence="8">cv. 93-11</strain>
    </source>
</reference>
<dbReference type="InterPro" id="IPR000742">
    <property type="entry name" value="EGF"/>
</dbReference>
<dbReference type="GO" id="GO:0030247">
    <property type="term" value="F:polysaccharide binding"/>
    <property type="evidence" value="ECO:0007669"/>
    <property type="project" value="InterPro"/>
</dbReference>